<evidence type="ECO:0000259" key="2">
    <source>
        <dbReference type="Pfam" id="PF08448"/>
    </source>
</evidence>
<dbReference type="EMBL" id="MLYP01000036">
    <property type="protein sequence ID" value="OIJ92718.1"/>
    <property type="molecule type" value="Genomic_DNA"/>
</dbReference>
<name>A0A1S2PFY4_9ACTN</name>
<dbReference type="RefSeq" id="WP_071366481.1">
    <property type="nucleotide sequence ID" value="NZ_MLYP01000036.1"/>
</dbReference>
<reference evidence="3 4" key="1">
    <citation type="submission" date="2016-10" db="EMBL/GenBank/DDBJ databases">
        <title>Genome sequence of Streptomyces sp. MUSC 93.</title>
        <authorList>
            <person name="Lee L.-H."/>
            <person name="Ser H.-L."/>
            <person name="Law J.W.-F."/>
        </authorList>
    </citation>
    <scope>NUCLEOTIDE SEQUENCE [LARGE SCALE GENOMIC DNA]</scope>
    <source>
        <strain evidence="3 4">MUSC 93</strain>
    </source>
</reference>
<dbReference type="Proteomes" id="UP000179935">
    <property type="component" value="Unassembled WGS sequence"/>
</dbReference>
<protein>
    <recommendedName>
        <fullName evidence="2">PAS fold-4 domain-containing protein</fullName>
    </recommendedName>
</protein>
<dbReference type="Pfam" id="PF08448">
    <property type="entry name" value="PAS_4"/>
    <property type="match status" value="1"/>
</dbReference>
<dbReference type="SUPFAM" id="SSF55785">
    <property type="entry name" value="PYP-like sensor domain (PAS domain)"/>
    <property type="match status" value="1"/>
</dbReference>
<sequence>MSMSGDHAGGLSPGALAAAVLDDQGRVLWCSGVAADLLGCSTDAIRGRPVRQLLAGEPGRPDGGACDGAGSAQEVLPATGRARSRHRCGGTVDVTFQAIRMPDGLLVLAAPTRDVTVLARRTEETPGGLTVPKPAARSLPSCAHGRTSTGTGDH</sequence>
<gene>
    <name evidence="3" type="ORF">BIV24_13335</name>
</gene>
<dbReference type="InterPro" id="IPR013656">
    <property type="entry name" value="PAS_4"/>
</dbReference>
<dbReference type="STRING" id="1428652.BIV24_13335"/>
<comment type="caution">
    <text evidence="3">The sequence shown here is derived from an EMBL/GenBank/DDBJ whole genome shotgun (WGS) entry which is preliminary data.</text>
</comment>
<keyword evidence="4" id="KW-1185">Reference proteome</keyword>
<dbReference type="AlphaFoldDB" id="A0A1S2PFY4"/>
<dbReference type="InterPro" id="IPR035965">
    <property type="entry name" value="PAS-like_dom_sf"/>
</dbReference>
<evidence type="ECO:0000313" key="3">
    <source>
        <dbReference type="EMBL" id="OIJ92718.1"/>
    </source>
</evidence>
<proteinExistence type="predicted"/>
<evidence type="ECO:0000313" key="4">
    <source>
        <dbReference type="Proteomes" id="UP000179935"/>
    </source>
</evidence>
<dbReference type="InterPro" id="IPR000014">
    <property type="entry name" value="PAS"/>
</dbReference>
<organism evidence="3 4">
    <name type="scientific">Streptomyces colonosanans</name>
    <dbReference type="NCBI Taxonomy" id="1428652"/>
    <lineage>
        <taxon>Bacteria</taxon>
        <taxon>Bacillati</taxon>
        <taxon>Actinomycetota</taxon>
        <taxon>Actinomycetes</taxon>
        <taxon>Kitasatosporales</taxon>
        <taxon>Streptomycetaceae</taxon>
        <taxon>Streptomyces</taxon>
    </lineage>
</organism>
<feature type="domain" description="PAS fold-4" evidence="2">
    <location>
        <begin position="17"/>
        <end position="57"/>
    </location>
</feature>
<feature type="region of interest" description="Disordered" evidence="1">
    <location>
        <begin position="124"/>
        <end position="154"/>
    </location>
</feature>
<accession>A0A1S2PFY4</accession>
<evidence type="ECO:0000256" key="1">
    <source>
        <dbReference type="SAM" id="MobiDB-lite"/>
    </source>
</evidence>
<dbReference type="CDD" id="cd00130">
    <property type="entry name" value="PAS"/>
    <property type="match status" value="1"/>
</dbReference>
<dbReference type="Gene3D" id="3.30.450.20">
    <property type="entry name" value="PAS domain"/>
    <property type="match status" value="1"/>
</dbReference>